<dbReference type="HOGENOM" id="CLU_015092_4_1_1"/>
<accession>A0A0A2KIQ0</accession>
<feature type="transmembrane region" description="Helical" evidence="1">
    <location>
        <begin position="41"/>
        <end position="65"/>
    </location>
</feature>
<evidence type="ECO:0000313" key="3">
    <source>
        <dbReference type="Proteomes" id="UP000030104"/>
    </source>
</evidence>
<gene>
    <name evidence="2" type="ORF">PITC_064200</name>
</gene>
<sequence>MASRAIDNEQEKQDSSVTLLSKRSQKAQGRLSWSSITLDTWILEGASLGFSIACLVSIYGILIAYNGKQRPDFIYNVSLNAIISVLATACKSSLVFVVGAGLSQLKWLWFQSRRQLSSIQVFEDASRGPLGSIALLFRHRGQPLASLGATILILMMAFEPFVQQILSYPTEPIPTATETLAAAVPQVQYYNDAMAVNTMTSAYYMGIWTKEFNIKPVCPSGNCNWPSYKSLGFCSQCSDITSTATLNCAMPPSSHKMKQNATLKSFNDLLNGTCEVVLSRGKPSGTTLQARIRNGTISWLYWSMEAVWMVETDPVLDGRAYSGVENPLLVLAQSTLGFDNNRIKNLSDPTEGVFIKHVTQCAFTFCVKEYNVHVTNGITITEKSSPDFGKMENITGPGINGNSSHLCWAPSQIPNDAERHYDIIHPKGWASMVRGPEFTYCEFEELGASILTGGLLTGSTFDTCARVESGWEYAQQIVSLDNINQILALGLDVLVSQVADSLTKTLFQNSNITIPGTIYTDEVIVRVQWAWIILPTLLVILGNVFLVWTTYASKKNSIWKSSVLAFLFHGLDDQRERDDCMTGSGMEKMAEAMHVQLQPSGDDARMMLREN</sequence>
<reference evidence="2 3" key="1">
    <citation type="journal article" date="2015" name="Mol. Plant Microbe Interact.">
        <title>Genome, transcriptome, and functional analyses of Penicillium expansum provide new insights into secondary metabolism and pathogenicity.</title>
        <authorList>
            <person name="Ballester A.R."/>
            <person name="Marcet-Houben M."/>
            <person name="Levin E."/>
            <person name="Sela N."/>
            <person name="Selma-Lazaro C."/>
            <person name="Carmona L."/>
            <person name="Wisniewski M."/>
            <person name="Droby S."/>
            <person name="Gonzalez-Candelas L."/>
            <person name="Gabaldon T."/>
        </authorList>
    </citation>
    <scope>NUCLEOTIDE SEQUENCE [LARGE SCALE GENOMIC DNA]</scope>
    <source>
        <strain evidence="2 3">PHI-1</strain>
    </source>
</reference>
<proteinExistence type="predicted"/>
<protein>
    <submittedName>
        <fullName evidence="2">Uncharacterized protein</fullName>
    </submittedName>
</protein>
<dbReference type="PANTHER" id="PTHR35394:SF5">
    <property type="entry name" value="DUF3176 DOMAIN-CONTAINING PROTEIN"/>
    <property type="match status" value="1"/>
</dbReference>
<organism evidence="2 3">
    <name type="scientific">Penicillium italicum</name>
    <name type="common">Blue mold</name>
    <dbReference type="NCBI Taxonomy" id="40296"/>
    <lineage>
        <taxon>Eukaryota</taxon>
        <taxon>Fungi</taxon>
        <taxon>Dikarya</taxon>
        <taxon>Ascomycota</taxon>
        <taxon>Pezizomycotina</taxon>
        <taxon>Eurotiomycetes</taxon>
        <taxon>Eurotiomycetidae</taxon>
        <taxon>Eurotiales</taxon>
        <taxon>Aspergillaceae</taxon>
        <taxon>Penicillium</taxon>
    </lineage>
</organism>
<dbReference type="Pfam" id="PF11374">
    <property type="entry name" value="DUF3176"/>
    <property type="match status" value="1"/>
</dbReference>
<keyword evidence="3" id="KW-1185">Reference proteome</keyword>
<dbReference type="EMBL" id="JQGA01001270">
    <property type="protein sequence ID" value="KGO67657.1"/>
    <property type="molecule type" value="Genomic_DNA"/>
</dbReference>
<dbReference type="InterPro" id="IPR021514">
    <property type="entry name" value="DUF3176"/>
</dbReference>
<feature type="transmembrane region" description="Helical" evidence="1">
    <location>
        <begin position="529"/>
        <end position="551"/>
    </location>
</feature>
<dbReference type="PANTHER" id="PTHR35394">
    <property type="entry name" value="DUF3176 DOMAIN-CONTAINING PROTEIN"/>
    <property type="match status" value="1"/>
</dbReference>
<dbReference type="OrthoDB" id="5376804at2759"/>
<dbReference type="PhylomeDB" id="A0A0A2KIQ0"/>
<dbReference type="STRING" id="40296.A0A0A2KIQ0"/>
<dbReference type="AlphaFoldDB" id="A0A0A2KIQ0"/>
<keyword evidence="1" id="KW-0472">Membrane</keyword>
<keyword evidence="1" id="KW-0812">Transmembrane</keyword>
<dbReference type="OMA" id="CAQRYTN"/>
<evidence type="ECO:0000313" key="2">
    <source>
        <dbReference type="EMBL" id="KGO67657.1"/>
    </source>
</evidence>
<evidence type="ECO:0000256" key="1">
    <source>
        <dbReference type="SAM" id="Phobius"/>
    </source>
</evidence>
<name>A0A0A2KIQ0_PENIT</name>
<dbReference type="Proteomes" id="UP000030104">
    <property type="component" value="Unassembled WGS sequence"/>
</dbReference>
<keyword evidence="1" id="KW-1133">Transmembrane helix</keyword>
<comment type="caution">
    <text evidence="2">The sequence shown here is derived from an EMBL/GenBank/DDBJ whole genome shotgun (WGS) entry which is preliminary data.</text>
</comment>
<feature type="transmembrane region" description="Helical" evidence="1">
    <location>
        <begin position="77"/>
        <end position="105"/>
    </location>
</feature>